<keyword evidence="2" id="KW-1185">Reference proteome</keyword>
<gene>
    <name evidence="1" type="ORF">ACFP3T_08800</name>
</gene>
<comment type="caution">
    <text evidence="1">The sequence shown here is derived from an EMBL/GenBank/DDBJ whole genome shotgun (WGS) entry which is preliminary data.</text>
</comment>
<dbReference type="RefSeq" id="WP_137641227.1">
    <property type="nucleotide sequence ID" value="NZ_BJDK01000045.1"/>
</dbReference>
<protein>
    <submittedName>
        <fullName evidence="1">Uncharacterized protein</fullName>
    </submittedName>
</protein>
<dbReference type="EMBL" id="JBHSSD010000038">
    <property type="protein sequence ID" value="MFC6164762.1"/>
    <property type="molecule type" value="Genomic_DNA"/>
</dbReference>
<sequence length="175" mass="20031">MIAFVNMDCNDVNVSIGYMELAEKIWGFKYSETPIFVNHFGARLDSQNEFYLGFSLFLSDYTKKWIPIKGGWDATEVMVNQVKANPSKIVIMTAFEQELLINQKGFYNLVAYIAERVSGKIMVGENGDWIDLATFSNQYHEIMTTPFAEAVDKSIEFGSQHAPGREEPGMDRYFY</sequence>
<proteinExistence type="predicted"/>
<evidence type="ECO:0000313" key="1">
    <source>
        <dbReference type="EMBL" id="MFC6164762.1"/>
    </source>
</evidence>
<organism evidence="1 2">
    <name type="scientific">Lactiplantibacillus dongliensis</name>
    <dbReference type="NCBI Taxonomy" id="2559919"/>
    <lineage>
        <taxon>Bacteria</taxon>
        <taxon>Bacillati</taxon>
        <taxon>Bacillota</taxon>
        <taxon>Bacilli</taxon>
        <taxon>Lactobacillales</taxon>
        <taxon>Lactobacillaceae</taxon>
        <taxon>Lactiplantibacillus</taxon>
    </lineage>
</organism>
<reference evidence="2" key="1">
    <citation type="journal article" date="2019" name="Int. J. Syst. Evol. Microbiol.">
        <title>The Global Catalogue of Microorganisms (GCM) 10K type strain sequencing project: providing services to taxonomists for standard genome sequencing and annotation.</title>
        <authorList>
            <consortium name="The Broad Institute Genomics Platform"/>
            <consortium name="The Broad Institute Genome Sequencing Center for Infectious Disease"/>
            <person name="Wu L."/>
            <person name="Ma J."/>
        </authorList>
    </citation>
    <scope>NUCLEOTIDE SEQUENCE [LARGE SCALE GENOMIC DNA]</scope>
    <source>
        <strain evidence="2">CCM 8932</strain>
    </source>
</reference>
<dbReference type="Proteomes" id="UP001596253">
    <property type="component" value="Unassembled WGS sequence"/>
</dbReference>
<evidence type="ECO:0000313" key="2">
    <source>
        <dbReference type="Proteomes" id="UP001596253"/>
    </source>
</evidence>
<accession>A0ABW1R7D9</accession>
<name>A0ABW1R7D9_9LACO</name>